<evidence type="ECO:0000256" key="6">
    <source>
        <dbReference type="ARBA" id="ARBA00022884"/>
    </source>
</evidence>
<protein>
    <submittedName>
        <fullName evidence="9">RNA methyltransferase</fullName>
    </submittedName>
</protein>
<dbReference type="PANTHER" id="PTHR22807:SF30">
    <property type="entry name" value="28S RRNA (CYTOSINE(4447)-C(5))-METHYLTRANSFERASE-RELATED"/>
    <property type="match status" value="1"/>
</dbReference>
<feature type="binding site" evidence="7">
    <location>
        <position position="174"/>
    </location>
    <ligand>
        <name>S-adenosyl-L-methionine</name>
        <dbReference type="ChEBI" id="CHEBI:59789"/>
    </ligand>
</feature>
<dbReference type="GO" id="GO:0003723">
    <property type="term" value="F:RNA binding"/>
    <property type="evidence" value="ECO:0007669"/>
    <property type="project" value="UniProtKB-UniRule"/>
</dbReference>
<dbReference type="Pfam" id="PF17125">
    <property type="entry name" value="Methyltr_RsmF_N"/>
    <property type="match status" value="1"/>
</dbReference>
<evidence type="ECO:0000259" key="8">
    <source>
        <dbReference type="PROSITE" id="PS51686"/>
    </source>
</evidence>
<dbReference type="PRINTS" id="PR02008">
    <property type="entry name" value="RCMTFAMILY"/>
</dbReference>
<evidence type="ECO:0000256" key="3">
    <source>
        <dbReference type="ARBA" id="ARBA00022603"/>
    </source>
</evidence>
<dbReference type="PROSITE" id="PS01153">
    <property type="entry name" value="NOL1_NOP2_SUN"/>
    <property type="match status" value="1"/>
</dbReference>
<evidence type="ECO:0000256" key="4">
    <source>
        <dbReference type="ARBA" id="ARBA00022679"/>
    </source>
</evidence>
<dbReference type="Pfam" id="PF17126">
    <property type="entry name" value="RsmF_methylt_CI"/>
    <property type="match status" value="1"/>
</dbReference>
<evidence type="ECO:0000313" key="10">
    <source>
        <dbReference type="Proteomes" id="UP001167919"/>
    </source>
</evidence>
<evidence type="ECO:0000256" key="5">
    <source>
        <dbReference type="ARBA" id="ARBA00022691"/>
    </source>
</evidence>
<dbReference type="CDD" id="cd21147">
    <property type="entry name" value="RsmF_methylt_CTD1"/>
    <property type="match status" value="1"/>
</dbReference>
<comment type="caution">
    <text evidence="9">The sequence shown here is derived from an EMBL/GenBank/DDBJ whole genome shotgun (WGS) entry which is preliminary data.</text>
</comment>
<dbReference type="SUPFAM" id="SSF53335">
    <property type="entry name" value="S-adenosyl-L-methionine-dependent methyltransferases"/>
    <property type="match status" value="1"/>
</dbReference>
<keyword evidence="2" id="KW-0963">Cytoplasm</keyword>
<keyword evidence="6 7" id="KW-0694">RNA-binding</keyword>
<feature type="active site" description="Nucleophile" evidence="7">
    <location>
        <position position="227"/>
    </location>
</feature>
<evidence type="ECO:0000313" key="9">
    <source>
        <dbReference type="EMBL" id="MDN6899833.1"/>
    </source>
</evidence>
<keyword evidence="5 7" id="KW-0949">S-adenosyl-L-methionine</keyword>
<evidence type="ECO:0000256" key="2">
    <source>
        <dbReference type="ARBA" id="ARBA00022490"/>
    </source>
</evidence>
<feature type="binding site" evidence="7">
    <location>
        <begin position="105"/>
        <end position="111"/>
    </location>
    <ligand>
        <name>S-adenosyl-L-methionine</name>
        <dbReference type="ChEBI" id="CHEBI:59789"/>
    </ligand>
</feature>
<gene>
    <name evidence="9" type="ORF">EVC35_02285</name>
</gene>
<name>A0AAJ1RA69_9LACO</name>
<dbReference type="Gene3D" id="2.30.130.60">
    <property type="match status" value="1"/>
</dbReference>
<dbReference type="InterPro" id="IPR023267">
    <property type="entry name" value="RCMT"/>
</dbReference>
<organism evidence="9 10">
    <name type="scientific">Oenococcus sicerae</name>
    <dbReference type="NCBI Taxonomy" id="2203724"/>
    <lineage>
        <taxon>Bacteria</taxon>
        <taxon>Bacillati</taxon>
        <taxon>Bacillota</taxon>
        <taxon>Bacilli</taxon>
        <taxon>Lactobacillales</taxon>
        <taxon>Lactobacillaceae</taxon>
        <taxon>Oenococcus</taxon>
    </lineage>
</organism>
<feature type="binding site" evidence="7">
    <location>
        <position position="129"/>
    </location>
    <ligand>
        <name>S-adenosyl-L-methionine</name>
        <dbReference type="ChEBI" id="CHEBI:59789"/>
    </ligand>
</feature>
<dbReference type="GO" id="GO:0008173">
    <property type="term" value="F:RNA methyltransferase activity"/>
    <property type="evidence" value="ECO:0007669"/>
    <property type="project" value="InterPro"/>
</dbReference>
<dbReference type="EMBL" id="SDWY01000001">
    <property type="protein sequence ID" value="MDN6899833.1"/>
    <property type="molecule type" value="Genomic_DNA"/>
</dbReference>
<sequence length="459" mass="51889">MLELPKEFVEKYRDLLGDQADVFFRSFNLNSVNAFRLNPLKDISHFKQLGKLPQVSWNADFGHYGKIFGESTAFLTGAAYSQEASAQFVARVVDAQPGEKILDLAAAPGGKTTQIAADMQNRGLLVANEINFGRAKILSENVERSGITNCLVTNHRPDDLAARFVNYFDKILLDAPCSGEGMFRKDHQAVQYWHTGYNQECADRQREILRSTVAMLRPGGQLIYSTCTFAPEEDEQIMSWLLTHYPEFQLSDIQKTAGIEDGRPDWADGNKTLSKAARLWPDKINGEGHFVARLVKTKSHIPEASSSQLISNLKQNEQRLLSEFLTSLDLSLPMRNIYQFGAYFYLFPQNCPEIKGLKVLRLGLQIAELKNKRFLPAHSLALSLSKDNFSQSYELSDTELRQFVHGDVITQPKTILKKGWVLMTKKNNGIGFGRYSDHMIKNFYPKGLRKLIHAQLSES</sequence>
<dbReference type="InterPro" id="IPR027391">
    <property type="entry name" value="Nol1_Nop2_Fmu_2"/>
</dbReference>
<dbReference type="InterPro" id="IPR049560">
    <property type="entry name" value="MeTrfase_RsmB-F_NOP2_cat"/>
</dbReference>
<keyword evidence="3 7" id="KW-0489">Methyltransferase</keyword>
<dbReference type="PANTHER" id="PTHR22807">
    <property type="entry name" value="NOP2 YEAST -RELATED NOL1/NOP2/FMU SUN DOMAIN-CONTAINING"/>
    <property type="match status" value="1"/>
</dbReference>
<dbReference type="Proteomes" id="UP001167919">
    <property type="component" value="Unassembled WGS sequence"/>
</dbReference>
<reference evidence="9" key="1">
    <citation type="submission" date="2019-01" db="EMBL/GenBank/DDBJ databases">
        <title>Oenococcus sicerae UCMA17102.</title>
        <authorList>
            <person name="Cousin F.J."/>
            <person name="Le Guellec R."/>
            <person name="Cretenet M."/>
        </authorList>
    </citation>
    <scope>NUCLEOTIDE SEQUENCE</scope>
    <source>
        <strain evidence="9">UCMA17102</strain>
    </source>
</reference>
<dbReference type="InterPro" id="IPR018314">
    <property type="entry name" value="RsmB/NOL1/NOP2-like_CS"/>
</dbReference>
<proteinExistence type="inferred from homology"/>
<dbReference type="InterPro" id="IPR001678">
    <property type="entry name" value="MeTrfase_RsmB-F_NOP2_dom"/>
</dbReference>
<evidence type="ECO:0000256" key="7">
    <source>
        <dbReference type="PROSITE-ProRule" id="PRU01023"/>
    </source>
</evidence>
<keyword evidence="4 7" id="KW-0808">Transferase</keyword>
<evidence type="ECO:0000256" key="1">
    <source>
        <dbReference type="ARBA" id="ARBA00007494"/>
    </source>
</evidence>
<dbReference type="InterPro" id="IPR031340">
    <property type="entry name" value="RsmF_methylt_CI"/>
</dbReference>
<dbReference type="InterPro" id="IPR031341">
    <property type="entry name" value="Methyltr_RsmF_N"/>
</dbReference>
<dbReference type="Pfam" id="PF13636">
    <property type="entry name" value="Methyltranf_PUA"/>
    <property type="match status" value="1"/>
</dbReference>
<dbReference type="Pfam" id="PF01189">
    <property type="entry name" value="Methyltr_RsmB-F"/>
    <property type="match status" value="1"/>
</dbReference>
<dbReference type="InterPro" id="IPR029063">
    <property type="entry name" value="SAM-dependent_MTases_sf"/>
</dbReference>
<dbReference type="Gene3D" id="3.40.50.150">
    <property type="entry name" value="Vaccinia Virus protein VP39"/>
    <property type="match status" value="1"/>
</dbReference>
<dbReference type="AlphaFoldDB" id="A0AAJ1RA69"/>
<comment type="caution">
    <text evidence="7">Lacks conserved residue(s) required for the propagation of feature annotation.</text>
</comment>
<dbReference type="PROSITE" id="PS51686">
    <property type="entry name" value="SAM_MT_RSMB_NOP"/>
    <property type="match status" value="1"/>
</dbReference>
<accession>A0AAJ1RA69</accession>
<dbReference type="Gene3D" id="3.30.70.1170">
    <property type="entry name" value="Sun protein, domain 3"/>
    <property type="match status" value="1"/>
</dbReference>
<dbReference type="GO" id="GO:0001510">
    <property type="term" value="P:RNA methylation"/>
    <property type="evidence" value="ECO:0007669"/>
    <property type="project" value="InterPro"/>
</dbReference>
<feature type="domain" description="SAM-dependent MTase RsmB/NOP-type" evidence="8">
    <location>
        <begin position="1"/>
        <end position="297"/>
    </location>
</feature>
<dbReference type="RefSeq" id="WP_301710986.1">
    <property type="nucleotide sequence ID" value="NZ_SDWY01000001.1"/>
</dbReference>
<comment type="similarity">
    <text evidence="1 7">Belongs to the class I-like SAM-binding methyltransferase superfamily. RsmB/NOP family.</text>
</comment>